<dbReference type="GO" id="GO:0009253">
    <property type="term" value="P:peptidoglycan catabolic process"/>
    <property type="evidence" value="ECO:0007669"/>
    <property type="project" value="InterPro"/>
</dbReference>
<dbReference type="RefSeq" id="WP_139274001.1">
    <property type="nucleotide sequence ID" value="NZ_FOZX01000001.1"/>
</dbReference>
<dbReference type="PANTHER" id="PTHR30417">
    <property type="entry name" value="N-ACETYLMURAMOYL-L-ALANINE AMIDASE AMID"/>
    <property type="match status" value="1"/>
</dbReference>
<dbReference type="GO" id="GO:0009254">
    <property type="term" value="P:peptidoglycan turnover"/>
    <property type="evidence" value="ECO:0007669"/>
    <property type="project" value="TreeGrafter"/>
</dbReference>
<sequence length="630" mass="67848">MRRRLRAWSTAVAAGLLIGTAPATGAPAIGAPAPDAAVQRAFESSAAEFGVPAPILLATSYQLTRWEDHRGRQSRAGGYGPMHLTDVDLAQLREQNPKLRGLADHPALHTLPEAAKLVGASAESVERDPASNIRAGAALLAERAERLGGGTLPSTLGGWYPAIAELSGSPQVSGARDFADSVYEVLGQGRERTTATGQHVGFAPVTGVTPDRDLARTGLADDESDAAAECPESLHCRFLPAAYAPTDPQDPAAGYGNYDTAQRPKDVKIDSIVLHDTEVSYQTALSLFQDPANGASAHYVIRSSDGQITQMVPTEDMAWQAGSWDRNTRSIGIEHEGWANDGGTWYTEAMYRSSAKLVRYLAAEYGIPLDREHILGHDEVSADKPGSAGTEHYDPGPYWDWAHYMSLVGAPLDDGRGAGDAVTIYPRFDTNQPPVTECPDDVCQDLPAQPANFVYLRTEPRDDAPLLSNPALHPGGEPGTTRIEDWSAKAATGRQYAVAERRGDWLAIWFGGEKAWLRDPDGQNTAPALAADLVEPRRDGIPTYGMAAPAPGDYPEGVEPPGIEPLPYVIPAGQAYVAGDDAAARDYYVVYDGLDDPNNHTVVEGDEQYVRISYHHRWVYVKRSDVRPVT</sequence>
<dbReference type="SMART" id="SM00644">
    <property type="entry name" value="Ami_2"/>
    <property type="match status" value="1"/>
</dbReference>
<keyword evidence="3" id="KW-0378">Hydrolase</keyword>
<evidence type="ECO:0000259" key="6">
    <source>
        <dbReference type="SMART" id="SM00644"/>
    </source>
</evidence>
<dbReference type="Gene3D" id="3.40.80.10">
    <property type="entry name" value="Peptidoglycan recognition protein-like"/>
    <property type="match status" value="1"/>
</dbReference>
<dbReference type="CDD" id="cd06583">
    <property type="entry name" value="PGRP"/>
    <property type="match status" value="1"/>
</dbReference>
<keyword evidence="4" id="KW-0961">Cell wall biogenesis/degradation</keyword>
<name>A0A1I6PP16_9PSEU</name>
<evidence type="ECO:0000256" key="5">
    <source>
        <dbReference type="SAM" id="SignalP"/>
    </source>
</evidence>
<reference evidence="8" key="1">
    <citation type="submission" date="2016-10" db="EMBL/GenBank/DDBJ databases">
        <authorList>
            <person name="Varghese N."/>
            <person name="Submissions S."/>
        </authorList>
    </citation>
    <scope>NUCLEOTIDE SEQUENCE [LARGE SCALE GENOMIC DNA]</scope>
    <source>
        <strain evidence="8">DSM 44771</strain>
    </source>
</reference>
<evidence type="ECO:0000256" key="1">
    <source>
        <dbReference type="ARBA" id="ARBA00001561"/>
    </source>
</evidence>
<dbReference type="GO" id="GO:0008745">
    <property type="term" value="F:N-acetylmuramoyl-L-alanine amidase activity"/>
    <property type="evidence" value="ECO:0007669"/>
    <property type="project" value="UniProtKB-EC"/>
</dbReference>
<feature type="signal peptide" evidence="5">
    <location>
        <begin position="1"/>
        <end position="25"/>
    </location>
</feature>
<feature type="chain" id="PRO_5038881981" description="N-acetylmuramoyl-L-alanine amidase" evidence="5">
    <location>
        <begin position="26"/>
        <end position="630"/>
    </location>
</feature>
<dbReference type="FunFam" id="3.40.80.10:FF:000006">
    <property type="entry name" value="N-acetylmuramoyl-L-alanine amidase"/>
    <property type="match status" value="1"/>
</dbReference>
<protein>
    <recommendedName>
        <fullName evidence="2">N-acetylmuramoyl-L-alanine amidase</fullName>
        <ecNumber evidence="2">3.5.1.28</ecNumber>
    </recommendedName>
</protein>
<dbReference type="EMBL" id="FOZX01000001">
    <property type="protein sequence ID" value="SFS41934.1"/>
    <property type="molecule type" value="Genomic_DNA"/>
</dbReference>
<dbReference type="InterPro" id="IPR002502">
    <property type="entry name" value="Amidase_domain"/>
</dbReference>
<keyword evidence="8" id="KW-1185">Reference proteome</keyword>
<dbReference type="OrthoDB" id="66275at2"/>
<dbReference type="Gene3D" id="1.10.530.10">
    <property type="match status" value="1"/>
</dbReference>
<dbReference type="GO" id="GO:0071555">
    <property type="term" value="P:cell wall organization"/>
    <property type="evidence" value="ECO:0007669"/>
    <property type="project" value="UniProtKB-KW"/>
</dbReference>
<comment type="catalytic activity">
    <reaction evidence="1">
        <text>Hydrolyzes the link between N-acetylmuramoyl residues and L-amino acid residues in certain cell-wall glycopeptides.</text>
        <dbReference type="EC" id="3.5.1.28"/>
    </reaction>
</comment>
<dbReference type="STRING" id="95161.SAMN05660874_00974"/>
<dbReference type="Proteomes" id="UP000198852">
    <property type="component" value="Unassembled WGS sequence"/>
</dbReference>
<evidence type="ECO:0000256" key="4">
    <source>
        <dbReference type="ARBA" id="ARBA00023316"/>
    </source>
</evidence>
<dbReference type="AlphaFoldDB" id="A0A1I6PP16"/>
<evidence type="ECO:0000256" key="3">
    <source>
        <dbReference type="ARBA" id="ARBA00022801"/>
    </source>
</evidence>
<keyword evidence="5" id="KW-0732">Signal</keyword>
<organism evidence="7 8">
    <name type="scientific">Saccharopolyspora flava</name>
    <dbReference type="NCBI Taxonomy" id="95161"/>
    <lineage>
        <taxon>Bacteria</taxon>
        <taxon>Bacillati</taxon>
        <taxon>Actinomycetota</taxon>
        <taxon>Actinomycetes</taxon>
        <taxon>Pseudonocardiales</taxon>
        <taxon>Pseudonocardiaceae</taxon>
        <taxon>Saccharopolyspora</taxon>
    </lineage>
</organism>
<dbReference type="Pfam" id="PF01510">
    <property type="entry name" value="Amidase_2"/>
    <property type="match status" value="1"/>
</dbReference>
<dbReference type="PANTHER" id="PTHR30417:SF1">
    <property type="entry name" value="N-ACETYLMURAMOYL-L-ALANINE AMIDASE AMID"/>
    <property type="match status" value="1"/>
</dbReference>
<dbReference type="EC" id="3.5.1.28" evidence="2"/>
<evidence type="ECO:0000313" key="7">
    <source>
        <dbReference type="EMBL" id="SFS41934.1"/>
    </source>
</evidence>
<evidence type="ECO:0000256" key="2">
    <source>
        <dbReference type="ARBA" id="ARBA00011901"/>
    </source>
</evidence>
<dbReference type="SUPFAM" id="SSF55846">
    <property type="entry name" value="N-acetylmuramoyl-L-alanine amidase-like"/>
    <property type="match status" value="1"/>
</dbReference>
<accession>A0A1I6PP16</accession>
<dbReference type="InterPro" id="IPR036505">
    <property type="entry name" value="Amidase/PGRP_sf"/>
</dbReference>
<evidence type="ECO:0000313" key="8">
    <source>
        <dbReference type="Proteomes" id="UP000198852"/>
    </source>
</evidence>
<proteinExistence type="predicted"/>
<dbReference type="InterPro" id="IPR051206">
    <property type="entry name" value="NAMLAA_amidase_2"/>
</dbReference>
<gene>
    <name evidence="7" type="ORF">SAMN05660874_00974</name>
</gene>
<feature type="domain" description="N-acetylmuramoyl-L-alanine amidase" evidence="6">
    <location>
        <begin position="257"/>
        <end position="396"/>
    </location>
</feature>